<keyword evidence="3" id="KW-1185">Reference proteome</keyword>
<gene>
    <name evidence="2" type="ORF">A8709_06975</name>
</gene>
<feature type="transmembrane region" description="Helical" evidence="1">
    <location>
        <begin position="160"/>
        <end position="178"/>
    </location>
</feature>
<protein>
    <recommendedName>
        <fullName evidence="4">ABC transporter permease</fullName>
    </recommendedName>
</protein>
<evidence type="ECO:0008006" key="4">
    <source>
        <dbReference type="Google" id="ProtNLM"/>
    </source>
</evidence>
<feature type="transmembrane region" description="Helical" evidence="1">
    <location>
        <begin position="115"/>
        <end position="140"/>
    </location>
</feature>
<dbReference type="EMBL" id="LYPC01000028">
    <property type="protein sequence ID" value="OCT11592.1"/>
    <property type="molecule type" value="Genomic_DNA"/>
</dbReference>
<feature type="transmembrane region" description="Helical" evidence="1">
    <location>
        <begin position="229"/>
        <end position="252"/>
    </location>
</feature>
<feature type="transmembrane region" description="Helical" evidence="1">
    <location>
        <begin position="183"/>
        <end position="202"/>
    </location>
</feature>
<keyword evidence="1" id="KW-0472">Membrane</keyword>
<keyword evidence="1" id="KW-1133">Transmembrane helix</keyword>
<reference evidence="3" key="1">
    <citation type="submission" date="2016-05" db="EMBL/GenBank/DDBJ databases">
        <title>Paenibacillus oryzae. sp. nov., isolated from the rice root.</title>
        <authorList>
            <person name="Zhang J."/>
            <person name="Zhang X."/>
        </authorList>
    </citation>
    <scope>NUCLEOTIDE SEQUENCE [LARGE SCALE GENOMIC DNA]</scope>
    <source>
        <strain evidence="3">KCTC13222</strain>
    </source>
</reference>
<dbReference type="AlphaFoldDB" id="A0A1C0ZU62"/>
<sequence>MSQWMTLYRKEMLEMSRNAKWIWVPLVFIIIGAMQPVTTYYTPQIIKNMGSLPEGAVIQIPIPSPQDVIVSTLSQFGTIGILILVLVSMAIISGERQSSVAGMIMIKPVPPVSYITAKWAGIQTLTLVSFACGFTAAAYYTVQLFGKIEVVPLMQSFAVYGLWLVFIVTVTVVFGTWLRGSAAIAFAGIATAIVLTVAGGLFKPYMAWSPFMLTNHAAALVSQGQLSDNLVLCILSSLLLIALLLAGGVQLFRNRSDLTG</sequence>
<dbReference type="Proteomes" id="UP000093309">
    <property type="component" value="Unassembled WGS sequence"/>
</dbReference>
<accession>A0A1C0ZU62</accession>
<keyword evidence="1" id="KW-0812">Transmembrane</keyword>
<dbReference type="STRING" id="512399.A8709_06975"/>
<name>A0A1C0ZU62_9BACL</name>
<feature type="transmembrane region" description="Helical" evidence="1">
    <location>
        <begin position="21"/>
        <end position="41"/>
    </location>
</feature>
<evidence type="ECO:0000313" key="2">
    <source>
        <dbReference type="EMBL" id="OCT11592.1"/>
    </source>
</evidence>
<evidence type="ECO:0000313" key="3">
    <source>
        <dbReference type="Proteomes" id="UP000093309"/>
    </source>
</evidence>
<dbReference type="OrthoDB" id="4187110at2"/>
<feature type="transmembrane region" description="Helical" evidence="1">
    <location>
        <begin position="73"/>
        <end position="94"/>
    </location>
</feature>
<proteinExistence type="predicted"/>
<comment type="caution">
    <text evidence="2">The sequence shown here is derived from an EMBL/GenBank/DDBJ whole genome shotgun (WGS) entry which is preliminary data.</text>
</comment>
<evidence type="ECO:0000256" key="1">
    <source>
        <dbReference type="SAM" id="Phobius"/>
    </source>
</evidence>
<organism evidence="2 3">
    <name type="scientific">Paenibacillus pectinilyticus</name>
    <dbReference type="NCBI Taxonomy" id="512399"/>
    <lineage>
        <taxon>Bacteria</taxon>
        <taxon>Bacillati</taxon>
        <taxon>Bacillota</taxon>
        <taxon>Bacilli</taxon>
        <taxon>Bacillales</taxon>
        <taxon>Paenibacillaceae</taxon>
        <taxon>Paenibacillus</taxon>
    </lineage>
</organism>